<feature type="compositionally biased region" description="Polar residues" evidence="4">
    <location>
        <begin position="378"/>
        <end position="391"/>
    </location>
</feature>
<dbReference type="Pfam" id="PF17105">
    <property type="entry name" value="BRD4_CDT"/>
    <property type="match status" value="1"/>
</dbReference>
<evidence type="ECO:0008006" key="9">
    <source>
        <dbReference type="Google" id="ProtNLM"/>
    </source>
</evidence>
<evidence type="ECO:0000313" key="8">
    <source>
        <dbReference type="Proteomes" id="UP000007879"/>
    </source>
</evidence>
<dbReference type="eggNOG" id="KOG1474">
    <property type="taxonomic scope" value="Eukaryota"/>
</dbReference>
<feature type="compositionally biased region" description="Basic and acidic residues" evidence="4">
    <location>
        <begin position="815"/>
        <end position="829"/>
    </location>
</feature>
<evidence type="ECO:0000259" key="6">
    <source>
        <dbReference type="PROSITE" id="PS51525"/>
    </source>
</evidence>
<dbReference type="GO" id="GO:0006338">
    <property type="term" value="P:chromatin remodeling"/>
    <property type="evidence" value="ECO:0007669"/>
    <property type="project" value="TreeGrafter"/>
</dbReference>
<dbReference type="InterPro" id="IPR031354">
    <property type="entry name" value="BRD4_CDT"/>
</dbReference>
<feature type="compositionally biased region" description="Basic and acidic residues" evidence="4">
    <location>
        <begin position="1013"/>
        <end position="1032"/>
    </location>
</feature>
<feature type="compositionally biased region" description="Acidic residues" evidence="4">
    <location>
        <begin position="837"/>
        <end position="847"/>
    </location>
</feature>
<dbReference type="PROSITE" id="PS00633">
    <property type="entry name" value="BROMODOMAIN_1"/>
    <property type="match status" value="2"/>
</dbReference>
<dbReference type="PRINTS" id="PR00503">
    <property type="entry name" value="BROMODOMAIN"/>
</dbReference>
<feature type="compositionally biased region" description="Basic residues" evidence="4">
    <location>
        <begin position="310"/>
        <end position="325"/>
    </location>
</feature>
<dbReference type="GO" id="GO:0000785">
    <property type="term" value="C:chromatin"/>
    <property type="evidence" value="ECO:0007669"/>
    <property type="project" value="TreeGrafter"/>
</dbReference>
<sequence length="1051" mass="114781">MMEQNVSPPRLESRSSSATPMLNPGLVATQATPTTVPAMLVQSGNVQNVSFQQQGGGGINSVPTNLTSYTSIIDPSQLLVKTEGVTSASPLSVGGANRTTPPTLVTGTGSITATPTAYTTAVTTSATSTTTVGGVTGGSILGKRIRRTSTKYDDFEQPLMRPSKVEAKESSETREKTPSEKTTEEEGKGGGNRSTNQLQYLKNVHRIIWRHHYAWPFHKPVDPVALNIPDYFNIIKRPMDLTLIKKQLDHNGYSSAKECIQDFKTMFNNCYTYNKPTDDVVFMCQALERLFDQKVTGMPAEEFEIVPGQKGRKPGPKSNAGRRTKMAAAESTVNLDSPGDVSLVSSTSSTVQPPLVPAPLSTTTQPVIKRKGVKRQADTTTPHSGQPSPTSGVPLDQPPPPAVVVASTPVHILSSAVPTRRESTRTIKRPKLDLPGESSYGRKRPLTVQLRYCLSIVKDFFSKKHQASAWPFYNPVDVKGLGLHDYLDIIKQPMDLTTLKKKLEDREYEDPSQFAADMRLIFTNCYKYNPPEHDVVKMARKVQDIFEFKFARMPEEPPPAPPKKTSIKMKTGGSSDSSSSESEDNDSSEESDSESERASQLSKLQEQVIMVSKQLAALSKKGGGGGTPTLGIDANFAPFLSPAPSKEKKKKKDKSSRKGKNKPVPSTSTPLLPTLQPKKSKSAKKRTPLNWQPSSDEEDVKPMTYDEKRQLSLDINKLPGVTLNRVVHIIQMRERTIKDGNPDEIEIDFETLKPATLRELEKYVNSVLKKQKRPPTNKSMDAAKKRAELEKRLQDVSGKLGGGSGMPKLPKTKKSKSDAKGSKDLKSSRLSDSSSSSDDDSANEEESSSGTGSSTSSSSDEEKDVKPVQKARTPQATSKPIAPAYQTTSAASIIGRSQSKSSLTTVPAGGAVAPPPTKDAAPPSPGFQEPIEMGGVKKRAIPSADSSFAQFKKQALENAEREKANKQQEDLRKQQIMLMQQNKKETESKSNTASPVGGGGGADSGGMNSPVDEVERERLKEKQRQEREKMKQQIDMTYQNDLMSQFEMTMY</sequence>
<evidence type="ECO:0000259" key="5">
    <source>
        <dbReference type="PROSITE" id="PS50014"/>
    </source>
</evidence>
<feature type="compositionally biased region" description="Low complexity" evidence="4">
    <location>
        <begin position="848"/>
        <end position="858"/>
    </location>
</feature>
<feature type="domain" description="NET" evidence="6">
    <location>
        <begin position="693"/>
        <end position="775"/>
    </location>
</feature>
<dbReference type="CDD" id="cd05498">
    <property type="entry name" value="Bromo_Brdt_II_like"/>
    <property type="match status" value="1"/>
</dbReference>
<feature type="region of interest" description="Disordered" evidence="4">
    <location>
        <begin position="629"/>
        <end position="705"/>
    </location>
</feature>
<dbReference type="KEGG" id="aqu:100632005"/>
<feature type="region of interest" description="Disordered" evidence="4">
    <location>
        <begin position="151"/>
        <end position="196"/>
    </location>
</feature>
<dbReference type="PANTHER" id="PTHR22880:SF225">
    <property type="entry name" value="BROMODOMAIN-CONTAINING PROTEIN BET-1-RELATED"/>
    <property type="match status" value="1"/>
</dbReference>
<reference evidence="8" key="1">
    <citation type="journal article" date="2010" name="Nature">
        <title>The Amphimedon queenslandica genome and the evolution of animal complexity.</title>
        <authorList>
            <person name="Srivastava M."/>
            <person name="Simakov O."/>
            <person name="Chapman J."/>
            <person name="Fahey B."/>
            <person name="Gauthier M.E."/>
            <person name="Mitros T."/>
            <person name="Richards G.S."/>
            <person name="Conaco C."/>
            <person name="Dacre M."/>
            <person name="Hellsten U."/>
            <person name="Larroux C."/>
            <person name="Putnam N.H."/>
            <person name="Stanke M."/>
            <person name="Adamska M."/>
            <person name="Darling A."/>
            <person name="Degnan S.M."/>
            <person name="Oakley T.H."/>
            <person name="Plachetzki D.C."/>
            <person name="Zhai Y."/>
            <person name="Adamski M."/>
            <person name="Calcino A."/>
            <person name="Cummins S.F."/>
            <person name="Goodstein D.M."/>
            <person name="Harris C."/>
            <person name="Jackson D.J."/>
            <person name="Leys S.P."/>
            <person name="Shu S."/>
            <person name="Woodcroft B.J."/>
            <person name="Vervoort M."/>
            <person name="Kosik K.S."/>
            <person name="Manning G."/>
            <person name="Degnan B.M."/>
            <person name="Rokhsar D.S."/>
        </authorList>
    </citation>
    <scope>NUCLEOTIDE SEQUENCE [LARGE SCALE GENOMIC DNA]</scope>
</reference>
<feature type="region of interest" description="Disordered" evidence="4">
    <location>
        <begin position="305"/>
        <end position="402"/>
    </location>
</feature>
<dbReference type="SUPFAM" id="SSF47370">
    <property type="entry name" value="Bromodomain"/>
    <property type="match status" value="2"/>
</dbReference>
<evidence type="ECO:0000256" key="2">
    <source>
        <dbReference type="ARBA" id="ARBA00023117"/>
    </source>
</evidence>
<feature type="domain" description="Bromo" evidence="5">
    <location>
        <begin position="209"/>
        <end position="281"/>
    </location>
</feature>
<dbReference type="FunFam" id="1.20.1270.220:FF:000001">
    <property type="entry name" value="bromodomain-containing protein 2 isoform X1"/>
    <property type="match status" value="1"/>
</dbReference>
<dbReference type="FunFam" id="1.20.920.10:FF:000003">
    <property type="entry name" value="Bromodomain-containing protein 2"/>
    <property type="match status" value="1"/>
</dbReference>
<evidence type="ECO:0000256" key="1">
    <source>
        <dbReference type="ARBA" id="ARBA00022737"/>
    </source>
</evidence>
<feature type="compositionally biased region" description="Pro residues" evidence="4">
    <location>
        <begin position="913"/>
        <end position="925"/>
    </location>
</feature>
<dbReference type="InterPro" id="IPR043509">
    <property type="entry name" value="Bromo_Brdt_II"/>
</dbReference>
<dbReference type="Gene3D" id="1.20.1270.220">
    <property type="match status" value="1"/>
</dbReference>
<feature type="region of interest" description="Disordered" evidence="4">
    <location>
        <begin position="766"/>
        <end position="1036"/>
    </location>
</feature>
<feature type="compositionally biased region" description="Basic residues" evidence="4">
    <location>
        <begin position="678"/>
        <end position="687"/>
    </location>
</feature>
<dbReference type="AlphaFoldDB" id="A0A1X7U0A2"/>
<feature type="compositionally biased region" description="Basic and acidic residues" evidence="4">
    <location>
        <begin position="163"/>
        <end position="188"/>
    </location>
</feature>
<feature type="compositionally biased region" description="Low complexity" evidence="4">
    <location>
        <begin position="665"/>
        <end position="677"/>
    </location>
</feature>
<dbReference type="InterPro" id="IPR038336">
    <property type="entry name" value="NET_sf"/>
</dbReference>
<feature type="compositionally biased region" description="Polar residues" evidence="4">
    <location>
        <begin position="97"/>
        <end position="107"/>
    </location>
</feature>
<dbReference type="Pfam" id="PF00439">
    <property type="entry name" value="Bromodomain"/>
    <property type="match status" value="2"/>
</dbReference>
<dbReference type="InterPro" id="IPR018359">
    <property type="entry name" value="Bromodomain_CS"/>
</dbReference>
<dbReference type="STRING" id="400682.A0A1X7U0A2"/>
<dbReference type="FunCoup" id="A0A1X7U0A2">
    <property type="interactions" value="353"/>
</dbReference>
<feature type="compositionally biased region" description="Low complexity" evidence="4">
    <location>
        <begin position="337"/>
        <end position="353"/>
    </location>
</feature>
<dbReference type="InterPro" id="IPR027353">
    <property type="entry name" value="NET_dom"/>
</dbReference>
<accession>A0A1X7U0A2</accession>
<dbReference type="GO" id="GO:0005634">
    <property type="term" value="C:nucleus"/>
    <property type="evidence" value="ECO:0007669"/>
    <property type="project" value="TreeGrafter"/>
</dbReference>
<name>A0A1X7U0A2_AMPQE</name>
<keyword evidence="2 3" id="KW-0103">Bromodomain</keyword>
<feature type="region of interest" description="Disordered" evidence="4">
    <location>
        <begin position="91"/>
        <end position="111"/>
    </location>
</feature>
<dbReference type="EnsemblMetazoa" id="Aqu2.1.21215_001">
    <property type="protein sequence ID" value="Aqu2.1.21215_001"/>
    <property type="gene ID" value="Aqu2.1.21215"/>
</dbReference>
<feature type="domain" description="Bromo" evidence="5">
    <location>
        <begin position="464"/>
        <end position="536"/>
    </location>
</feature>
<evidence type="ECO:0000313" key="7">
    <source>
        <dbReference type="EnsemblMetazoa" id="Aqu2.1.21215_001"/>
    </source>
</evidence>
<dbReference type="InParanoid" id="A0A1X7U0A2"/>
<feature type="compositionally biased region" description="Basic and acidic residues" evidence="4">
    <location>
        <begin position="954"/>
        <end position="973"/>
    </location>
</feature>
<feature type="compositionally biased region" description="Polar residues" evidence="4">
    <location>
        <begin position="885"/>
        <end position="903"/>
    </location>
</feature>
<protein>
    <recommendedName>
        <fullName evidence="9">Bromo domain-containing protein</fullName>
    </recommendedName>
</protein>
<keyword evidence="8" id="KW-1185">Reference proteome</keyword>
<dbReference type="Pfam" id="PF17035">
    <property type="entry name" value="BET"/>
    <property type="match status" value="1"/>
</dbReference>
<feature type="region of interest" description="Disordered" evidence="4">
    <location>
        <begin position="1"/>
        <end position="22"/>
    </location>
</feature>
<dbReference type="PROSITE" id="PS50014">
    <property type="entry name" value="BROMODOMAIN_2"/>
    <property type="match status" value="2"/>
</dbReference>
<dbReference type="PANTHER" id="PTHR22880">
    <property type="entry name" value="FALZ-RELATED BROMODOMAIN-CONTAINING PROTEINS"/>
    <property type="match status" value="1"/>
</dbReference>
<dbReference type="Proteomes" id="UP000007879">
    <property type="component" value="Unassembled WGS sequence"/>
</dbReference>
<keyword evidence="1" id="KW-0677">Repeat</keyword>
<evidence type="ECO:0000256" key="3">
    <source>
        <dbReference type="PROSITE-ProRule" id="PRU00035"/>
    </source>
</evidence>
<dbReference type="EnsemblMetazoa" id="XM_011408014.2">
    <property type="protein sequence ID" value="XP_011406316.1"/>
    <property type="gene ID" value="LOC100632005"/>
</dbReference>
<evidence type="ECO:0000256" key="4">
    <source>
        <dbReference type="SAM" id="MobiDB-lite"/>
    </source>
</evidence>
<dbReference type="InterPro" id="IPR001487">
    <property type="entry name" value="Bromodomain"/>
</dbReference>
<dbReference type="OrthoDB" id="21449at2759"/>
<feature type="compositionally biased region" description="Basic residues" evidence="4">
    <location>
        <begin position="647"/>
        <end position="661"/>
    </location>
</feature>
<dbReference type="PROSITE" id="PS51525">
    <property type="entry name" value="NET"/>
    <property type="match status" value="1"/>
</dbReference>
<dbReference type="SMART" id="SM00297">
    <property type="entry name" value="BROMO"/>
    <property type="match status" value="2"/>
</dbReference>
<proteinExistence type="predicted"/>
<dbReference type="GO" id="GO:0006355">
    <property type="term" value="P:regulation of DNA-templated transcription"/>
    <property type="evidence" value="ECO:0007669"/>
    <property type="project" value="TreeGrafter"/>
</dbReference>
<feature type="region of interest" description="Disordered" evidence="4">
    <location>
        <begin position="550"/>
        <end position="605"/>
    </location>
</feature>
<gene>
    <name evidence="7" type="primary">100632005</name>
</gene>
<dbReference type="InterPro" id="IPR050935">
    <property type="entry name" value="Bromo_chromatin_reader"/>
</dbReference>
<feature type="compositionally biased region" description="Basic and acidic residues" evidence="4">
    <location>
        <begin position="781"/>
        <end position="794"/>
    </location>
</feature>
<dbReference type="Gene3D" id="1.20.920.10">
    <property type="entry name" value="Bromodomain-like"/>
    <property type="match status" value="2"/>
</dbReference>
<dbReference type="InterPro" id="IPR036427">
    <property type="entry name" value="Bromodomain-like_sf"/>
</dbReference>
<feature type="compositionally biased region" description="Acidic residues" evidence="4">
    <location>
        <begin position="581"/>
        <end position="593"/>
    </location>
</feature>
<reference evidence="7" key="2">
    <citation type="submission" date="2017-05" db="UniProtKB">
        <authorList>
            <consortium name="EnsemblMetazoa"/>
        </authorList>
    </citation>
    <scope>IDENTIFICATION</scope>
</reference>
<dbReference type="FunFam" id="1.20.920.10:FF:000002">
    <property type="entry name" value="Bromodomain-containing protein 4"/>
    <property type="match status" value="1"/>
</dbReference>
<organism evidence="7">
    <name type="scientific">Amphimedon queenslandica</name>
    <name type="common">Sponge</name>
    <dbReference type="NCBI Taxonomy" id="400682"/>
    <lineage>
        <taxon>Eukaryota</taxon>
        <taxon>Metazoa</taxon>
        <taxon>Porifera</taxon>
        <taxon>Demospongiae</taxon>
        <taxon>Heteroscleromorpha</taxon>
        <taxon>Haplosclerida</taxon>
        <taxon>Niphatidae</taxon>
        <taxon>Amphimedon</taxon>
    </lineage>
</organism>